<accession>A0A4Z2FDB4</accession>
<reference evidence="1 2" key="1">
    <citation type="submission" date="2019-03" db="EMBL/GenBank/DDBJ databases">
        <title>First draft genome of Liparis tanakae, snailfish: a comprehensive survey of snailfish specific genes.</title>
        <authorList>
            <person name="Kim W."/>
            <person name="Song I."/>
            <person name="Jeong J.-H."/>
            <person name="Kim D."/>
            <person name="Kim S."/>
            <person name="Ryu S."/>
            <person name="Song J.Y."/>
            <person name="Lee S.K."/>
        </authorList>
    </citation>
    <scope>NUCLEOTIDE SEQUENCE [LARGE SCALE GENOMIC DNA]</scope>
    <source>
        <tissue evidence="1">Muscle</tissue>
    </source>
</reference>
<name>A0A4Z2FDB4_9TELE</name>
<organism evidence="1 2">
    <name type="scientific">Liparis tanakae</name>
    <name type="common">Tanaka's snailfish</name>
    <dbReference type="NCBI Taxonomy" id="230148"/>
    <lineage>
        <taxon>Eukaryota</taxon>
        <taxon>Metazoa</taxon>
        <taxon>Chordata</taxon>
        <taxon>Craniata</taxon>
        <taxon>Vertebrata</taxon>
        <taxon>Euteleostomi</taxon>
        <taxon>Actinopterygii</taxon>
        <taxon>Neopterygii</taxon>
        <taxon>Teleostei</taxon>
        <taxon>Neoteleostei</taxon>
        <taxon>Acanthomorphata</taxon>
        <taxon>Eupercaria</taxon>
        <taxon>Perciformes</taxon>
        <taxon>Cottioidei</taxon>
        <taxon>Cottales</taxon>
        <taxon>Liparidae</taxon>
        <taxon>Liparis</taxon>
    </lineage>
</organism>
<evidence type="ECO:0000313" key="2">
    <source>
        <dbReference type="Proteomes" id="UP000314294"/>
    </source>
</evidence>
<dbReference type="Proteomes" id="UP000314294">
    <property type="component" value="Unassembled WGS sequence"/>
</dbReference>
<evidence type="ECO:0000313" key="1">
    <source>
        <dbReference type="EMBL" id="TNN38900.1"/>
    </source>
</evidence>
<keyword evidence="2" id="KW-1185">Reference proteome</keyword>
<sequence>MAVKCPLRYGVTHSKAVPPRRTHFEKVVSQLANDKNSAPSSPFLLGTMTTERIPALAAARIINRQEYDRKNTDMHILDKWKKNAGTSGGTYQVAVESLRGDGVIAVVWFALSRVHKFIHFLI</sequence>
<dbReference type="AlphaFoldDB" id="A0A4Z2FDB4"/>
<proteinExistence type="predicted"/>
<comment type="caution">
    <text evidence="1">The sequence shown here is derived from an EMBL/GenBank/DDBJ whole genome shotgun (WGS) entry which is preliminary data.</text>
</comment>
<protein>
    <submittedName>
        <fullName evidence="1">Uncharacterized protein</fullName>
    </submittedName>
</protein>
<dbReference type="EMBL" id="SRLO01001326">
    <property type="protein sequence ID" value="TNN38900.1"/>
    <property type="molecule type" value="Genomic_DNA"/>
</dbReference>
<gene>
    <name evidence="1" type="ORF">EYF80_050930</name>
</gene>